<reference evidence="5" key="1">
    <citation type="submission" date="2022-03" db="EMBL/GenBank/DDBJ databases">
        <authorList>
            <person name="Martin C."/>
        </authorList>
    </citation>
    <scope>NUCLEOTIDE SEQUENCE</scope>
</reference>
<dbReference type="OrthoDB" id="10065302at2759"/>
<keyword evidence="4" id="KW-0472">Membrane</keyword>
<dbReference type="GO" id="GO:0007165">
    <property type="term" value="P:signal transduction"/>
    <property type="evidence" value="ECO:0007669"/>
    <property type="project" value="TreeGrafter"/>
</dbReference>
<dbReference type="PANTHER" id="PTHR44755">
    <property type="entry name" value="NATRIURETIC PEPTIDE RECEPTOR 3-RELATED"/>
    <property type="match status" value="1"/>
</dbReference>
<dbReference type="SUPFAM" id="SSF53822">
    <property type="entry name" value="Periplasmic binding protein-like I"/>
    <property type="match status" value="1"/>
</dbReference>
<dbReference type="InterPro" id="IPR001828">
    <property type="entry name" value="ANF_lig-bd_rcpt"/>
</dbReference>
<organism evidence="5 6">
    <name type="scientific">Owenia fusiformis</name>
    <name type="common">Polychaete worm</name>
    <dbReference type="NCBI Taxonomy" id="6347"/>
    <lineage>
        <taxon>Eukaryota</taxon>
        <taxon>Metazoa</taxon>
        <taxon>Spiralia</taxon>
        <taxon>Lophotrochozoa</taxon>
        <taxon>Annelida</taxon>
        <taxon>Polychaeta</taxon>
        <taxon>Sedentaria</taxon>
        <taxon>Canalipalpata</taxon>
        <taxon>Sabellida</taxon>
        <taxon>Oweniida</taxon>
        <taxon>Oweniidae</taxon>
        <taxon>Owenia</taxon>
    </lineage>
</organism>
<dbReference type="Pfam" id="PF01094">
    <property type="entry name" value="ANF_receptor"/>
    <property type="match status" value="1"/>
</dbReference>
<dbReference type="InterPro" id="IPR028082">
    <property type="entry name" value="Peripla_BP_I"/>
</dbReference>
<dbReference type="AlphaFoldDB" id="A0A8J1TS35"/>
<dbReference type="PANTHER" id="PTHR44755:SF11">
    <property type="entry name" value="ATRIAL NATRIURETIC PEPTIDE RECEPTOR 3 ISOFORM X1"/>
    <property type="match status" value="1"/>
</dbReference>
<evidence type="ECO:0000256" key="4">
    <source>
        <dbReference type="ARBA" id="ARBA00023136"/>
    </source>
</evidence>
<gene>
    <name evidence="5" type="ORF">OFUS_LOCUS14934</name>
</gene>
<evidence type="ECO:0000256" key="3">
    <source>
        <dbReference type="ARBA" id="ARBA00022989"/>
    </source>
</evidence>
<dbReference type="Proteomes" id="UP000749559">
    <property type="component" value="Unassembled WGS sequence"/>
</dbReference>
<keyword evidence="3" id="KW-1133">Transmembrane helix</keyword>
<evidence type="ECO:0000256" key="2">
    <source>
        <dbReference type="ARBA" id="ARBA00022692"/>
    </source>
</evidence>
<evidence type="ECO:0000313" key="6">
    <source>
        <dbReference type="Proteomes" id="UP000749559"/>
    </source>
</evidence>
<dbReference type="InterPro" id="IPR052612">
    <property type="entry name" value="ANP_Clearance_Receptor"/>
</dbReference>
<sequence>MKLTFNLFVVCLVLAMTKVHSKKQRRTNVNIAVILPQNNSHIFSIRHVVPALEIATKRINRRKDLLPKHKLVIDSKDSKCSIRYGINEAFLFRENRSADVFFGPVCDFAAAPVSRQIWFWNTPMITSGAMALSFLENKEKNGNLLTRIGSSYNGAVDAAVAALDTFGYKRVLLLYQDRSHDHILPRIGYFFADTFFKMLSGKLSFDYKLLGTLSTTGGISKETARRVILENLGNKYSGK</sequence>
<dbReference type="Gene3D" id="3.40.50.2300">
    <property type="match status" value="1"/>
</dbReference>
<comment type="caution">
    <text evidence="5">The sequence shown here is derived from an EMBL/GenBank/DDBJ whole genome shotgun (WGS) entry which is preliminary data.</text>
</comment>
<accession>A0A8J1TS35</accession>
<dbReference type="EMBL" id="CAIIXF020000007">
    <property type="protein sequence ID" value="CAH1789604.1"/>
    <property type="molecule type" value="Genomic_DNA"/>
</dbReference>
<dbReference type="GO" id="GO:0038023">
    <property type="term" value="F:signaling receptor activity"/>
    <property type="evidence" value="ECO:0007669"/>
    <property type="project" value="TreeGrafter"/>
</dbReference>
<keyword evidence="6" id="KW-1185">Reference proteome</keyword>
<evidence type="ECO:0000256" key="1">
    <source>
        <dbReference type="ARBA" id="ARBA00004370"/>
    </source>
</evidence>
<comment type="subcellular location">
    <subcellularLocation>
        <location evidence="1">Membrane</location>
    </subcellularLocation>
</comment>
<proteinExistence type="predicted"/>
<dbReference type="GO" id="GO:0017046">
    <property type="term" value="F:peptide hormone binding"/>
    <property type="evidence" value="ECO:0007669"/>
    <property type="project" value="TreeGrafter"/>
</dbReference>
<evidence type="ECO:0000313" key="5">
    <source>
        <dbReference type="EMBL" id="CAH1789604.1"/>
    </source>
</evidence>
<keyword evidence="2" id="KW-0812">Transmembrane</keyword>
<protein>
    <submittedName>
        <fullName evidence="5">Uncharacterized protein</fullName>
    </submittedName>
</protein>
<dbReference type="GO" id="GO:0016020">
    <property type="term" value="C:membrane"/>
    <property type="evidence" value="ECO:0007669"/>
    <property type="project" value="UniProtKB-SubCell"/>
</dbReference>
<name>A0A8J1TS35_OWEFU</name>